<dbReference type="SUPFAM" id="SSF53850">
    <property type="entry name" value="Periplasmic binding protein-like II"/>
    <property type="match status" value="1"/>
</dbReference>
<dbReference type="InterPro" id="IPR000847">
    <property type="entry name" value="LysR_HTH_N"/>
</dbReference>
<dbReference type="PROSITE" id="PS50931">
    <property type="entry name" value="HTH_LYSR"/>
    <property type="match status" value="1"/>
</dbReference>
<feature type="domain" description="HTH lysR-type" evidence="5">
    <location>
        <begin position="1"/>
        <end position="58"/>
    </location>
</feature>
<dbReference type="PANTHER" id="PTHR30579:SF3">
    <property type="entry name" value="TRANSCRIPTIONAL REGULATORY PROTEIN"/>
    <property type="match status" value="1"/>
</dbReference>
<organism evidence="6 7">
    <name type="scientific">Xylophilus rhododendri</name>
    <dbReference type="NCBI Taxonomy" id="2697032"/>
    <lineage>
        <taxon>Bacteria</taxon>
        <taxon>Pseudomonadati</taxon>
        <taxon>Pseudomonadota</taxon>
        <taxon>Betaproteobacteria</taxon>
        <taxon>Burkholderiales</taxon>
        <taxon>Xylophilus</taxon>
    </lineage>
</organism>
<evidence type="ECO:0000259" key="5">
    <source>
        <dbReference type="PROSITE" id="PS50931"/>
    </source>
</evidence>
<gene>
    <name evidence="6" type="ORF">GT347_16555</name>
</gene>
<dbReference type="Pfam" id="PF03466">
    <property type="entry name" value="LysR_substrate"/>
    <property type="match status" value="1"/>
</dbReference>
<dbReference type="Proteomes" id="UP000464787">
    <property type="component" value="Chromosome"/>
</dbReference>
<name>A0A857J9L6_9BURK</name>
<keyword evidence="4" id="KW-0804">Transcription</keyword>
<dbReference type="AlphaFoldDB" id="A0A857J9L6"/>
<evidence type="ECO:0000256" key="3">
    <source>
        <dbReference type="ARBA" id="ARBA00023125"/>
    </source>
</evidence>
<dbReference type="InterPro" id="IPR036390">
    <property type="entry name" value="WH_DNA-bd_sf"/>
</dbReference>
<dbReference type="Gene3D" id="3.40.190.290">
    <property type="match status" value="1"/>
</dbReference>
<keyword evidence="3" id="KW-0238">DNA-binding</keyword>
<evidence type="ECO:0000256" key="1">
    <source>
        <dbReference type="ARBA" id="ARBA00009437"/>
    </source>
</evidence>
<comment type="similarity">
    <text evidence="1">Belongs to the LysR transcriptional regulatory family.</text>
</comment>
<dbReference type="Pfam" id="PF00126">
    <property type="entry name" value="HTH_1"/>
    <property type="match status" value="1"/>
</dbReference>
<evidence type="ECO:0000313" key="6">
    <source>
        <dbReference type="EMBL" id="QHI99445.1"/>
    </source>
</evidence>
<evidence type="ECO:0000256" key="2">
    <source>
        <dbReference type="ARBA" id="ARBA00023015"/>
    </source>
</evidence>
<dbReference type="GO" id="GO:0003700">
    <property type="term" value="F:DNA-binding transcription factor activity"/>
    <property type="evidence" value="ECO:0007669"/>
    <property type="project" value="InterPro"/>
</dbReference>
<dbReference type="GO" id="GO:0003677">
    <property type="term" value="F:DNA binding"/>
    <property type="evidence" value="ECO:0007669"/>
    <property type="project" value="UniProtKB-KW"/>
</dbReference>
<dbReference type="Gene3D" id="1.10.10.10">
    <property type="entry name" value="Winged helix-like DNA-binding domain superfamily/Winged helix DNA-binding domain"/>
    <property type="match status" value="1"/>
</dbReference>
<evidence type="ECO:0000313" key="7">
    <source>
        <dbReference type="Proteomes" id="UP000464787"/>
    </source>
</evidence>
<dbReference type="InterPro" id="IPR050176">
    <property type="entry name" value="LTTR"/>
</dbReference>
<sequence length="305" mass="33352">MDWDNLRFFLETARAGTLAAAARRLEVDHTTVSRRIQALEKSLGRPLFVRSATGFTPTEAGRELLPHAQAMEAAGRAIDADRAAHRPNGELAGAVRIGTTEGFGSAVLAPRLAAFTAGQPRLVIDLLAVPRTVNLGRREADIVVGLERPARGEVIAVRLCDYQLRLYAARSYLDARPPITRGEDLQQHPFVGYIDELLFSRELQYLRELGSPRRFAVRSTSIVAQWQAVAAGAGLGVLPVFLAGADARLRPVLPEQTRFTRTFWMSMPVENKGLPRMQAVWEILKQIAADSAPLLMGGQPPTSDG</sequence>
<dbReference type="InterPro" id="IPR005119">
    <property type="entry name" value="LysR_subst-bd"/>
</dbReference>
<accession>A0A857J9L6</accession>
<reference evidence="6 7" key="1">
    <citation type="submission" date="2020-01" db="EMBL/GenBank/DDBJ databases">
        <title>Genome sequencing of strain KACC 21265.</title>
        <authorList>
            <person name="Heo J."/>
            <person name="Kim S.-J."/>
            <person name="Kim J.-S."/>
            <person name="Hong S.-B."/>
            <person name="Kwon S.-W."/>
        </authorList>
    </citation>
    <scope>NUCLEOTIDE SEQUENCE [LARGE SCALE GENOMIC DNA]</scope>
    <source>
        <strain evidence="6 7">KACC 21265</strain>
    </source>
</reference>
<dbReference type="SUPFAM" id="SSF46785">
    <property type="entry name" value="Winged helix' DNA-binding domain"/>
    <property type="match status" value="1"/>
</dbReference>
<keyword evidence="2" id="KW-0805">Transcription regulation</keyword>
<dbReference type="PANTHER" id="PTHR30579">
    <property type="entry name" value="TRANSCRIPTIONAL REGULATOR"/>
    <property type="match status" value="1"/>
</dbReference>
<keyword evidence="7" id="KW-1185">Reference proteome</keyword>
<dbReference type="KEGG" id="xyk:GT347_16555"/>
<evidence type="ECO:0000256" key="4">
    <source>
        <dbReference type="ARBA" id="ARBA00023163"/>
    </source>
</evidence>
<proteinExistence type="inferred from homology"/>
<protein>
    <submittedName>
        <fullName evidence="6">LysR family transcriptional regulator</fullName>
    </submittedName>
</protein>
<dbReference type="InterPro" id="IPR036388">
    <property type="entry name" value="WH-like_DNA-bd_sf"/>
</dbReference>
<dbReference type="EMBL" id="CP047650">
    <property type="protein sequence ID" value="QHI99445.1"/>
    <property type="molecule type" value="Genomic_DNA"/>
</dbReference>
<dbReference type="RefSeq" id="WP_160553258.1">
    <property type="nucleotide sequence ID" value="NZ_CP047650.1"/>
</dbReference>